<gene>
    <name evidence="3" type="ORF">HanXRQr2_Chr05g0213411</name>
</gene>
<feature type="region of interest" description="Disordered" evidence="2">
    <location>
        <begin position="1"/>
        <end position="20"/>
    </location>
</feature>
<dbReference type="Gramene" id="mRNA:HanXRQr2_Chr05g0213411">
    <property type="protein sequence ID" value="CDS:HanXRQr2_Chr05g0213411.1"/>
    <property type="gene ID" value="HanXRQr2_Chr05g0213411"/>
</dbReference>
<proteinExistence type="predicted"/>
<protein>
    <submittedName>
        <fullName evidence="3">Viral coat protein</fullName>
    </submittedName>
</protein>
<reference evidence="3" key="1">
    <citation type="journal article" date="2017" name="Nature">
        <title>The sunflower genome provides insights into oil metabolism, flowering and Asterid evolution.</title>
        <authorList>
            <person name="Badouin H."/>
            <person name="Gouzy J."/>
            <person name="Grassa C.J."/>
            <person name="Murat F."/>
            <person name="Staton S.E."/>
            <person name="Cottret L."/>
            <person name="Lelandais-Briere C."/>
            <person name="Owens G.L."/>
            <person name="Carrere S."/>
            <person name="Mayjonade B."/>
            <person name="Legrand L."/>
            <person name="Gill N."/>
            <person name="Kane N.C."/>
            <person name="Bowers J.E."/>
            <person name="Hubner S."/>
            <person name="Bellec A."/>
            <person name="Berard A."/>
            <person name="Berges H."/>
            <person name="Blanchet N."/>
            <person name="Boniface M.C."/>
            <person name="Brunel D."/>
            <person name="Catrice O."/>
            <person name="Chaidir N."/>
            <person name="Claudel C."/>
            <person name="Donnadieu C."/>
            <person name="Faraut T."/>
            <person name="Fievet G."/>
            <person name="Helmstetter N."/>
            <person name="King M."/>
            <person name="Knapp S.J."/>
            <person name="Lai Z."/>
            <person name="Le Paslier M.C."/>
            <person name="Lippi Y."/>
            <person name="Lorenzon L."/>
            <person name="Mandel J.R."/>
            <person name="Marage G."/>
            <person name="Marchand G."/>
            <person name="Marquand E."/>
            <person name="Bret-Mestries E."/>
            <person name="Morien E."/>
            <person name="Nambeesan S."/>
            <person name="Nguyen T."/>
            <person name="Pegot-Espagnet P."/>
            <person name="Pouilly N."/>
            <person name="Raftis F."/>
            <person name="Sallet E."/>
            <person name="Schiex T."/>
            <person name="Thomas J."/>
            <person name="Vandecasteele C."/>
            <person name="Vares D."/>
            <person name="Vear F."/>
            <person name="Vautrin S."/>
            <person name="Crespi M."/>
            <person name="Mangin B."/>
            <person name="Burke J.M."/>
            <person name="Salse J."/>
            <person name="Munos S."/>
            <person name="Vincourt P."/>
            <person name="Rieseberg L.H."/>
            <person name="Langlade N.B."/>
        </authorList>
    </citation>
    <scope>NUCLEOTIDE SEQUENCE</scope>
    <source>
        <tissue evidence="3">Leaves</tissue>
    </source>
</reference>
<sequence>MSSNHGVNQANSSNSNKRSYRNMNTEFSMPYHKGIPDFNNNNGSSATTNTIKINCIFNFNKRKDLIDKWNTEISQIIQTNPEEFSHAKALLLLVEHKSVVVIQDFIKGTTWNEDLHGEDLFDQIINAIYMMFLVLDFMTDKDQESQKLLEKARQNLAKAQLCDICLLDDFTCFYETNLYKLSSGEFHSWIDAYLMKIPIFGEKAKERWNREKNHLTMHSLGFATKIVKE</sequence>
<dbReference type="AlphaFoldDB" id="A0A9K3IZB2"/>
<accession>A0A9K3IZB2</accession>
<dbReference type="EMBL" id="MNCJ02000320">
    <property type="protein sequence ID" value="KAF5805772.1"/>
    <property type="molecule type" value="Genomic_DNA"/>
</dbReference>
<evidence type="ECO:0000313" key="4">
    <source>
        <dbReference type="Proteomes" id="UP000215914"/>
    </source>
</evidence>
<dbReference type="PRINTS" id="PR00221">
    <property type="entry name" value="CAULIMOCOAT"/>
</dbReference>
<dbReference type="InterPro" id="IPR001988">
    <property type="entry name" value="Caulimo_coat"/>
</dbReference>
<name>A0A9K3IZB2_HELAN</name>
<dbReference type="GO" id="GO:0043657">
    <property type="term" value="C:host cell"/>
    <property type="evidence" value="ECO:0007669"/>
    <property type="project" value="UniProtKB-SubCell"/>
</dbReference>
<evidence type="ECO:0000313" key="3">
    <source>
        <dbReference type="EMBL" id="KAF5805772.1"/>
    </source>
</evidence>
<reference evidence="3" key="2">
    <citation type="submission" date="2020-06" db="EMBL/GenBank/DDBJ databases">
        <title>Helianthus annuus Genome sequencing and assembly Release 2.</title>
        <authorList>
            <person name="Gouzy J."/>
            <person name="Langlade N."/>
            <person name="Munos S."/>
        </authorList>
    </citation>
    <scope>NUCLEOTIDE SEQUENCE</scope>
    <source>
        <tissue evidence="3">Leaves</tissue>
    </source>
</reference>
<evidence type="ECO:0000256" key="1">
    <source>
        <dbReference type="ARBA" id="ARBA00004340"/>
    </source>
</evidence>
<dbReference type="Proteomes" id="UP000215914">
    <property type="component" value="Unassembled WGS sequence"/>
</dbReference>
<dbReference type="GO" id="GO:0005198">
    <property type="term" value="F:structural molecule activity"/>
    <property type="evidence" value="ECO:0007669"/>
    <property type="project" value="InterPro"/>
</dbReference>
<feature type="compositionally biased region" description="Polar residues" evidence="2">
    <location>
        <begin position="1"/>
        <end position="10"/>
    </location>
</feature>
<keyword evidence="3" id="KW-0946">Virion</keyword>
<comment type="caution">
    <text evidence="3">The sequence shown here is derived from an EMBL/GenBank/DDBJ whole genome shotgun (WGS) entry which is preliminary data.</text>
</comment>
<organism evidence="3 4">
    <name type="scientific">Helianthus annuus</name>
    <name type="common">Common sunflower</name>
    <dbReference type="NCBI Taxonomy" id="4232"/>
    <lineage>
        <taxon>Eukaryota</taxon>
        <taxon>Viridiplantae</taxon>
        <taxon>Streptophyta</taxon>
        <taxon>Embryophyta</taxon>
        <taxon>Tracheophyta</taxon>
        <taxon>Spermatophyta</taxon>
        <taxon>Magnoliopsida</taxon>
        <taxon>eudicotyledons</taxon>
        <taxon>Gunneridae</taxon>
        <taxon>Pentapetalae</taxon>
        <taxon>asterids</taxon>
        <taxon>campanulids</taxon>
        <taxon>Asterales</taxon>
        <taxon>Asteraceae</taxon>
        <taxon>Asteroideae</taxon>
        <taxon>Heliantheae alliance</taxon>
        <taxon>Heliantheae</taxon>
        <taxon>Helianthus</taxon>
    </lineage>
</organism>
<feature type="compositionally biased region" description="Low complexity" evidence="2">
    <location>
        <begin position="11"/>
        <end position="20"/>
    </location>
</feature>
<comment type="subcellular location">
    <subcellularLocation>
        <location evidence="1">Host cell</location>
    </subcellularLocation>
</comment>
<evidence type="ECO:0000256" key="2">
    <source>
        <dbReference type="SAM" id="MobiDB-lite"/>
    </source>
</evidence>
<keyword evidence="3" id="KW-0167">Capsid protein</keyword>
<keyword evidence="4" id="KW-1185">Reference proteome</keyword>